<dbReference type="GO" id="GO:0004519">
    <property type="term" value="F:endonuclease activity"/>
    <property type="evidence" value="ECO:0007669"/>
    <property type="project" value="UniProtKB-KW"/>
</dbReference>
<dbReference type="NCBIfam" id="TIGR00043">
    <property type="entry name" value="rRNA maturation RNase YbeY"/>
    <property type="match status" value="1"/>
</dbReference>
<dbReference type="PANTHER" id="PTHR46986:SF1">
    <property type="entry name" value="ENDORIBONUCLEASE YBEY, CHLOROPLASTIC"/>
    <property type="match status" value="1"/>
</dbReference>
<evidence type="ECO:0000256" key="4">
    <source>
        <dbReference type="ARBA" id="ARBA00022723"/>
    </source>
</evidence>
<evidence type="ECO:0000313" key="8">
    <source>
        <dbReference type="EMBL" id="HHH14127.1"/>
    </source>
</evidence>
<dbReference type="GO" id="GO:0004222">
    <property type="term" value="F:metalloendopeptidase activity"/>
    <property type="evidence" value="ECO:0007669"/>
    <property type="project" value="InterPro"/>
</dbReference>
<dbReference type="Pfam" id="PF02130">
    <property type="entry name" value="YbeY"/>
    <property type="match status" value="1"/>
</dbReference>
<comment type="cofactor">
    <cofactor evidence="1">
        <name>Zn(2+)</name>
        <dbReference type="ChEBI" id="CHEBI:29105"/>
    </cofactor>
</comment>
<keyword evidence="7" id="KW-0862">Zinc</keyword>
<evidence type="ECO:0000256" key="2">
    <source>
        <dbReference type="ARBA" id="ARBA00010875"/>
    </source>
</evidence>
<sequence>MLLKPGTSIQVNIIDDKEMLRIGKLYKGKDYPTDVLTFNYSKTEGWKPGDLYGEIYVNIDAAKRQAKEQGHSVEEEVAFLVQHGMMHMQGIHHKGDE</sequence>
<comment type="similarity">
    <text evidence="2">Belongs to the endoribonuclease YbeY family.</text>
</comment>
<name>A0A7V5IZW1_UNCKA</name>
<evidence type="ECO:0000256" key="5">
    <source>
        <dbReference type="ARBA" id="ARBA00022759"/>
    </source>
</evidence>
<reference evidence="8" key="1">
    <citation type="journal article" date="2020" name="mSystems">
        <title>Genome- and Community-Level Interaction Insights into Carbon Utilization and Element Cycling Functions of Hydrothermarchaeota in Hydrothermal Sediment.</title>
        <authorList>
            <person name="Zhou Z."/>
            <person name="Liu Y."/>
            <person name="Xu W."/>
            <person name="Pan J."/>
            <person name="Luo Z.H."/>
            <person name="Li M."/>
        </authorList>
    </citation>
    <scope>NUCLEOTIDE SEQUENCE [LARGE SCALE GENOMIC DNA]</scope>
    <source>
        <strain evidence="8">HyVt-517</strain>
    </source>
</reference>
<dbReference type="InterPro" id="IPR023091">
    <property type="entry name" value="MetalPrtase_cat_dom_sf_prd"/>
</dbReference>
<dbReference type="SUPFAM" id="SSF55486">
    <property type="entry name" value="Metalloproteases ('zincins'), catalytic domain"/>
    <property type="match status" value="1"/>
</dbReference>
<gene>
    <name evidence="8" type="primary">ybeY</name>
    <name evidence="8" type="ORF">ENJ78_00280</name>
</gene>
<evidence type="ECO:0000256" key="1">
    <source>
        <dbReference type="ARBA" id="ARBA00001947"/>
    </source>
</evidence>
<keyword evidence="3" id="KW-0540">Nuclease</keyword>
<dbReference type="InterPro" id="IPR002036">
    <property type="entry name" value="YbeY"/>
</dbReference>
<evidence type="ECO:0000256" key="3">
    <source>
        <dbReference type="ARBA" id="ARBA00022722"/>
    </source>
</evidence>
<keyword evidence="5" id="KW-0255">Endonuclease</keyword>
<dbReference type="PANTHER" id="PTHR46986">
    <property type="entry name" value="ENDORIBONUCLEASE YBEY, CHLOROPLASTIC"/>
    <property type="match status" value="1"/>
</dbReference>
<evidence type="ECO:0000256" key="7">
    <source>
        <dbReference type="ARBA" id="ARBA00022833"/>
    </source>
</evidence>
<organism evidence="8">
    <name type="scientific">candidate division WWE3 bacterium</name>
    <dbReference type="NCBI Taxonomy" id="2053526"/>
    <lineage>
        <taxon>Bacteria</taxon>
        <taxon>Katanobacteria</taxon>
    </lineage>
</organism>
<dbReference type="AlphaFoldDB" id="A0A7V5IZW1"/>
<evidence type="ECO:0000256" key="6">
    <source>
        <dbReference type="ARBA" id="ARBA00022801"/>
    </source>
</evidence>
<dbReference type="Gene3D" id="3.40.390.30">
    <property type="entry name" value="Metalloproteases ('zincins'), catalytic domain"/>
    <property type="match status" value="1"/>
</dbReference>
<dbReference type="Proteomes" id="UP000886106">
    <property type="component" value="Unassembled WGS sequence"/>
</dbReference>
<comment type="caution">
    <text evidence="8">The sequence shown here is derived from an EMBL/GenBank/DDBJ whole genome shotgun (WGS) entry which is preliminary data.</text>
</comment>
<protein>
    <submittedName>
        <fullName evidence="8">rRNA maturation RNase YbeY</fullName>
    </submittedName>
</protein>
<accession>A0A7V5IZW1</accession>
<proteinExistence type="inferred from homology"/>
<keyword evidence="6" id="KW-0378">Hydrolase</keyword>
<keyword evidence="4" id="KW-0479">Metal-binding</keyword>
<dbReference type="GO" id="GO:0006364">
    <property type="term" value="P:rRNA processing"/>
    <property type="evidence" value="ECO:0007669"/>
    <property type="project" value="InterPro"/>
</dbReference>
<dbReference type="GO" id="GO:0046872">
    <property type="term" value="F:metal ion binding"/>
    <property type="evidence" value="ECO:0007669"/>
    <property type="project" value="UniProtKB-KW"/>
</dbReference>
<dbReference type="EMBL" id="DRNS01000020">
    <property type="protein sequence ID" value="HHH14127.1"/>
    <property type="molecule type" value="Genomic_DNA"/>
</dbReference>